<keyword evidence="9" id="KW-0735">Signal-anchor</keyword>
<dbReference type="GO" id="GO:0009003">
    <property type="term" value="F:signal peptidase activity"/>
    <property type="evidence" value="ECO:0007669"/>
    <property type="project" value="UniProtKB-EC"/>
</dbReference>
<dbReference type="PANTHER" id="PTHR10806">
    <property type="entry name" value="SIGNAL PEPTIDASE COMPLEX CATALYTIC SUBUNIT SEC11"/>
    <property type="match status" value="1"/>
</dbReference>
<dbReference type="InterPro" id="IPR036286">
    <property type="entry name" value="LexA/Signal_pep-like_sf"/>
</dbReference>
<sequence>MRAALASALPILRPAATLYMAWKLLCLVINSPYPAMVVLTDSMMPAFQPGDVILLSNQTTYVVDGRQLIRTKGDNNEIDDVALYAPGQTYVYRGQIIGLVRGYLPRIGLLTIAIGKLPWLKEAVLAVCMFLGLVLQARPSE</sequence>
<comment type="subcellular location">
    <subcellularLocation>
        <location evidence="2">Endoplasmic reticulum membrane</location>
        <topology evidence="2">Single-pass type II membrane protein</topology>
    </subcellularLocation>
</comment>
<evidence type="ECO:0000313" key="14">
    <source>
        <dbReference type="Proteomes" id="UP000076584"/>
    </source>
</evidence>
<gene>
    <name evidence="13" type="ORF">CI238_10933</name>
</gene>
<comment type="catalytic activity">
    <reaction evidence="1">
        <text>Cleavage of hydrophobic, N-terminal signal or leader sequences from secreted and periplasmic proteins.</text>
        <dbReference type="EC" id="3.4.21.89"/>
    </reaction>
</comment>
<keyword evidence="11" id="KW-0472">Membrane</keyword>
<evidence type="ECO:0000256" key="1">
    <source>
        <dbReference type="ARBA" id="ARBA00000677"/>
    </source>
</evidence>
<keyword evidence="14" id="KW-1185">Reference proteome</keyword>
<evidence type="ECO:0000256" key="8">
    <source>
        <dbReference type="ARBA" id="ARBA00022824"/>
    </source>
</evidence>
<accession>A0A167C778</accession>
<evidence type="ECO:0000313" key="13">
    <source>
        <dbReference type="EMBL" id="KZL82221.1"/>
    </source>
</evidence>
<comment type="similarity">
    <text evidence="3">Belongs to the peptidase S26B family.</text>
</comment>
<evidence type="ECO:0000256" key="12">
    <source>
        <dbReference type="ARBA" id="ARBA00045533"/>
    </source>
</evidence>
<dbReference type="InterPro" id="IPR001733">
    <property type="entry name" value="Peptidase_S26B"/>
</dbReference>
<reference evidence="13 14" key="1">
    <citation type="submission" date="2015-06" db="EMBL/GenBank/DDBJ databases">
        <title>Survival trade-offs in plant roots during colonization by closely related pathogenic and mutualistic fungi.</title>
        <authorList>
            <person name="Hacquard S."/>
            <person name="Kracher B."/>
            <person name="Hiruma K."/>
            <person name="Weinman A."/>
            <person name="Muench P."/>
            <person name="Garrido Oter R."/>
            <person name="Ver Loren van Themaat E."/>
            <person name="Dallerey J.-F."/>
            <person name="Damm U."/>
            <person name="Henrissat B."/>
            <person name="Lespinet O."/>
            <person name="Thon M."/>
            <person name="Kemen E."/>
            <person name="McHardy A.C."/>
            <person name="Schulze-Lefert P."/>
            <person name="O'Connell R.J."/>
        </authorList>
    </citation>
    <scope>NUCLEOTIDE SEQUENCE [LARGE SCALE GENOMIC DNA]</scope>
    <source>
        <strain evidence="13 14">MAFF 238704</strain>
    </source>
</reference>
<proteinExistence type="inferred from homology"/>
<dbReference type="GO" id="GO:0006465">
    <property type="term" value="P:signal peptide processing"/>
    <property type="evidence" value="ECO:0007669"/>
    <property type="project" value="InterPro"/>
</dbReference>
<dbReference type="EMBL" id="LFIW01001479">
    <property type="protein sequence ID" value="KZL82221.1"/>
    <property type="molecule type" value="Genomic_DNA"/>
</dbReference>
<keyword evidence="8" id="KW-0256">Endoplasmic reticulum</keyword>
<evidence type="ECO:0000256" key="9">
    <source>
        <dbReference type="ARBA" id="ARBA00022968"/>
    </source>
</evidence>
<keyword evidence="10" id="KW-1133">Transmembrane helix</keyword>
<comment type="function">
    <text evidence="12">Catalytic component of the signal peptidase complex (SPC) which catalyzes the cleavage of N-terminal signal sequences from nascent proteins as they are translocated into the lumen of the endoplasmic reticulum. Specifically cleaves N-terminal signal peptides that contain a hydrophobic alpha-helix (h-region) shorter than 18-20 amino acids.</text>
</comment>
<evidence type="ECO:0000256" key="6">
    <source>
        <dbReference type="ARBA" id="ARBA00021755"/>
    </source>
</evidence>
<evidence type="ECO:0000256" key="11">
    <source>
        <dbReference type="ARBA" id="ARBA00023136"/>
    </source>
</evidence>
<dbReference type="PANTHER" id="PTHR10806:SF6">
    <property type="entry name" value="SIGNAL PEPTIDASE COMPLEX CATALYTIC SUBUNIT SEC11"/>
    <property type="match status" value="1"/>
</dbReference>
<keyword evidence="7" id="KW-0812">Transmembrane</keyword>
<dbReference type="EC" id="3.4.21.89" evidence="4"/>
<dbReference type="GO" id="GO:0005787">
    <property type="term" value="C:signal peptidase complex"/>
    <property type="evidence" value="ECO:0007669"/>
    <property type="project" value="TreeGrafter"/>
</dbReference>
<dbReference type="CDD" id="cd06462">
    <property type="entry name" value="Peptidase_S24_S26"/>
    <property type="match status" value="1"/>
</dbReference>
<protein>
    <recommendedName>
        <fullName evidence="5">Signal peptidase complex catalytic subunit SEC11</fullName>
        <ecNumber evidence="4">3.4.21.89</ecNumber>
    </recommendedName>
    <alternativeName>
        <fullName evidence="6">Signal peptidase complex catalytic subunit sec11</fullName>
    </alternativeName>
</protein>
<dbReference type="SUPFAM" id="SSF51306">
    <property type="entry name" value="LexA/Signal peptidase"/>
    <property type="match status" value="1"/>
</dbReference>
<evidence type="ECO:0000256" key="5">
    <source>
        <dbReference type="ARBA" id="ARBA00019685"/>
    </source>
</evidence>
<evidence type="ECO:0000256" key="7">
    <source>
        <dbReference type="ARBA" id="ARBA00022692"/>
    </source>
</evidence>
<evidence type="ECO:0000256" key="4">
    <source>
        <dbReference type="ARBA" id="ARBA00013208"/>
    </source>
</evidence>
<organism evidence="13 14">
    <name type="scientific">Colletotrichum incanum</name>
    <name type="common">Soybean anthracnose fungus</name>
    <dbReference type="NCBI Taxonomy" id="1573173"/>
    <lineage>
        <taxon>Eukaryota</taxon>
        <taxon>Fungi</taxon>
        <taxon>Dikarya</taxon>
        <taxon>Ascomycota</taxon>
        <taxon>Pezizomycotina</taxon>
        <taxon>Sordariomycetes</taxon>
        <taxon>Hypocreomycetidae</taxon>
        <taxon>Glomerellales</taxon>
        <taxon>Glomerellaceae</taxon>
        <taxon>Colletotrichum</taxon>
        <taxon>Colletotrichum spaethianum species complex</taxon>
    </lineage>
</organism>
<comment type="caution">
    <text evidence="13">The sequence shown here is derived from an EMBL/GenBank/DDBJ whole genome shotgun (WGS) entry which is preliminary data.</text>
</comment>
<name>A0A167C778_COLIC</name>
<evidence type="ECO:0000256" key="3">
    <source>
        <dbReference type="ARBA" id="ARBA00011035"/>
    </source>
</evidence>
<evidence type="ECO:0000256" key="10">
    <source>
        <dbReference type="ARBA" id="ARBA00022989"/>
    </source>
</evidence>
<dbReference type="Proteomes" id="UP000076584">
    <property type="component" value="Unassembled WGS sequence"/>
</dbReference>
<dbReference type="AlphaFoldDB" id="A0A167C778"/>
<dbReference type="STRING" id="1573173.A0A167C778"/>
<evidence type="ECO:0000256" key="2">
    <source>
        <dbReference type="ARBA" id="ARBA00004648"/>
    </source>
</evidence>